<dbReference type="Pfam" id="PF02494">
    <property type="entry name" value="HYR"/>
    <property type="match status" value="1"/>
</dbReference>
<feature type="disulfide bond" evidence="3">
    <location>
        <begin position="111"/>
        <end position="138"/>
    </location>
</feature>
<proteinExistence type="predicted"/>
<dbReference type="InterPro" id="IPR011641">
    <property type="entry name" value="Tyr-kin_ephrin_A/B_rcpt-like"/>
</dbReference>
<dbReference type="SMART" id="SM01411">
    <property type="entry name" value="Ephrin_rec_like"/>
    <property type="match status" value="1"/>
</dbReference>
<dbReference type="Proteomes" id="UP001460270">
    <property type="component" value="Unassembled WGS sequence"/>
</dbReference>
<feature type="region of interest" description="Disordered" evidence="4">
    <location>
        <begin position="378"/>
        <end position="465"/>
    </location>
</feature>
<dbReference type="PROSITE" id="PS50923">
    <property type="entry name" value="SUSHI"/>
    <property type="match status" value="3"/>
</dbReference>
<dbReference type="Pfam" id="PF00084">
    <property type="entry name" value="Sushi"/>
    <property type="match status" value="3"/>
</dbReference>
<evidence type="ECO:0000259" key="6">
    <source>
        <dbReference type="PROSITE" id="PS50923"/>
    </source>
</evidence>
<dbReference type="PROSITE" id="PS50825">
    <property type="entry name" value="HYR"/>
    <property type="match status" value="1"/>
</dbReference>
<dbReference type="SMART" id="SM00032">
    <property type="entry name" value="CCP"/>
    <property type="match status" value="3"/>
</dbReference>
<dbReference type="Pfam" id="PF07699">
    <property type="entry name" value="Ephrin_rec_like"/>
    <property type="match status" value="1"/>
</dbReference>
<feature type="compositionally biased region" description="Basic and acidic residues" evidence="4">
    <location>
        <begin position="402"/>
        <end position="465"/>
    </location>
</feature>
<dbReference type="Gene3D" id="2.10.70.10">
    <property type="entry name" value="Complement Module, domain 1"/>
    <property type="match status" value="3"/>
</dbReference>
<keyword evidence="8" id="KW-1185">Reference proteome</keyword>
<dbReference type="SUPFAM" id="SSF57535">
    <property type="entry name" value="Complement control module/SCR domain"/>
    <property type="match status" value="3"/>
</dbReference>
<feature type="domain" description="Sushi" evidence="6">
    <location>
        <begin position="201"/>
        <end position="265"/>
    </location>
</feature>
<evidence type="ECO:0000313" key="7">
    <source>
        <dbReference type="EMBL" id="KAK7910339.1"/>
    </source>
</evidence>
<dbReference type="InterPro" id="IPR000436">
    <property type="entry name" value="Sushi_SCR_CCP_dom"/>
</dbReference>
<evidence type="ECO:0000259" key="5">
    <source>
        <dbReference type="PROSITE" id="PS50825"/>
    </source>
</evidence>
<evidence type="ECO:0000256" key="4">
    <source>
        <dbReference type="SAM" id="MobiDB-lite"/>
    </source>
</evidence>
<dbReference type="InterPro" id="IPR035976">
    <property type="entry name" value="Sushi/SCR/CCP_sf"/>
</dbReference>
<accession>A0AAW0NYJ0</accession>
<keyword evidence="1" id="KW-0677">Repeat</keyword>
<evidence type="ECO:0000256" key="3">
    <source>
        <dbReference type="PROSITE-ProRule" id="PRU00302"/>
    </source>
</evidence>
<keyword evidence="2 3" id="KW-1015">Disulfide bond</keyword>
<evidence type="ECO:0000313" key="8">
    <source>
        <dbReference type="Proteomes" id="UP001460270"/>
    </source>
</evidence>
<sequence length="465" mass="51292">MGSVMCSEGAAVFSSQANLAAAPVHESCPPGTYKPEGSPGGPSSCLTCPDRQHTSRPGSTALDDCVCKPGFQPLGMTCQPVFCAPLYPPEHGFFIQNVCNNNYDAACGVRCQQGYDLQGTGIRLCQADGTWSGTPASCHVRSCPALSRPQHGFLKCSEGGASYRAECQVGCDRGYRLEGQSKLTCQANSQWSGSLPRCVEVRCPPLVNLKNLLLSPPACGKRAVSPGAVCLLTCRQGFSLKGNRRAVCLSSGNWSANVHKVHCIDSEPPWIQCPDDIVAETDERRNTAVVSWNPPSALDNSKEEVSVQVKPVYTPPQLLPIGKEAVTYIATDRSGNQANCSFTVTIIDTEPPVIDRCRSPPPVQATDTETAVMWEVPQFSDNSGPHPDARAIYSGAPMHINSAERERRRDREREERERQEREEGKREEETKRDTEREREKEREDRGRETAIDDRERERERERERR</sequence>
<dbReference type="AlphaFoldDB" id="A0AAW0NYJ0"/>
<comment type="caution">
    <text evidence="7">The sequence shown here is derived from an EMBL/GenBank/DDBJ whole genome shotgun (WGS) entry which is preliminary data.</text>
</comment>
<organism evidence="7 8">
    <name type="scientific">Mugilogobius chulae</name>
    <name type="common">yellowstripe goby</name>
    <dbReference type="NCBI Taxonomy" id="88201"/>
    <lineage>
        <taxon>Eukaryota</taxon>
        <taxon>Metazoa</taxon>
        <taxon>Chordata</taxon>
        <taxon>Craniata</taxon>
        <taxon>Vertebrata</taxon>
        <taxon>Euteleostomi</taxon>
        <taxon>Actinopterygii</taxon>
        <taxon>Neopterygii</taxon>
        <taxon>Teleostei</taxon>
        <taxon>Neoteleostei</taxon>
        <taxon>Acanthomorphata</taxon>
        <taxon>Gobiaria</taxon>
        <taxon>Gobiiformes</taxon>
        <taxon>Gobioidei</taxon>
        <taxon>Gobiidae</taxon>
        <taxon>Gobionellinae</taxon>
        <taxon>Mugilogobius</taxon>
    </lineage>
</organism>
<dbReference type="EMBL" id="JBBPFD010000010">
    <property type="protein sequence ID" value="KAK7910339.1"/>
    <property type="molecule type" value="Genomic_DNA"/>
</dbReference>
<name>A0AAW0NYJ0_9GOBI</name>
<dbReference type="CDD" id="cd00033">
    <property type="entry name" value="CCP"/>
    <property type="match status" value="3"/>
</dbReference>
<keyword evidence="3" id="KW-0768">Sushi</keyword>
<feature type="domain" description="HYR" evidence="5">
    <location>
        <begin position="264"/>
        <end position="348"/>
    </location>
</feature>
<feature type="domain" description="Sushi" evidence="6">
    <location>
        <begin position="141"/>
        <end position="200"/>
    </location>
</feature>
<gene>
    <name evidence="7" type="ORF">WMY93_015023</name>
</gene>
<protein>
    <recommendedName>
        <fullName evidence="9">Sushi repeat-containing protein SRPX2</fullName>
    </recommendedName>
</protein>
<reference evidence="8" key="1">
    <citation type="submission" date="2024-04" db="EMBL/GenBank/DDBJ databases">
        <title>Salinicola lusitanus LLJ914,a marine bacterium isolated from the Okinawa Trough.</title>
        <authorList>
            <person name="Li J."/>
        </authorList>
    </citation>
    <scope>NUCLEOTIDE SEQUENCE [LARGE SCALE GENOMIC DNA]</scope>
</reference>
<dbReference type="PANTHER" id="PTHR46343:SF2">
    <property type="entry name" value="SUSHI_VON WILLEBRAND FACTOR TYPE A_EGF_PENTRAXIN DOMAIN-CONTAINING 1"/>
    <property type="match status" value="1"/>
</dbReference>
<evidence type="ECO:0000256" key="1">
    <source>
        <dbReference type="ARBA" id="ARBA00022737"/>
    </source>
</evidence>
<evidence type="ECO:0008006" key="9">
    <source>
        <dbReference type="Google" id="ProtNLM"/>
    </source>
</evidence>
<dbReference type="PANTHER" id="PTHR46343">
    <property type="entry name" value="HYR DOMAIN-CONTAINING PROTEIN"/>
    <property type="match status" value="1"/>
</dbReference>
<feature type="domain" description="Sushi" evidence="6">
    <location>
        <begin position="81"/>
        <end position="140"/>
    </location>
</feature>
<feature type="disulfide bond" evidence="3">
    <location>
        <begin position="171"/>
        <end position="198"/>
    </location>
</feature>
<comment type="caution">
    <text evidence="3">Lacks conserved residue(s) required for the propagation of feature annotation.</text>
</comment>
<dbReference type="Gene3D" id="2.10.50.10">
    <property type="entry name" value="Tumor Necrosis Factor Receptor, subunit A, domain 2"/>
    <property type="match status" value="1"/>
</dbReference>
<dbReference type="InterPro" id="IPR003410">
    <property type="entry name" value="HYR_dom"/>
</dbReference>
<dbReference type="InterPro" id="IPR043555">
    <property type="entry name" value="SRPX-like"/>
</dbReference>
<evidence type="ECO:0000256" key="2">
    <source>
        <dbReference type="ARBA" id="ARBA00023157"/>
    </source>
</evidence>